<dbReference type="EMBL" id="EF086590">
    <property type="protein sequence ID" value="ABK25848.1"/>
    <property type="molecule type" value="mRNA"/>
</dbReference>
<keyword evidence="1" id="KW-0812">Transmembrane</keyword>
<evidence type="ECO:0000313" key="3">
    <source>
        <dbReference type="EMBL" id="ABK25848.1"/>
    </source>
</evidence>
<dbReference type="AlphaFoldDB" id="A9NYY7"/>
<name>A9NYY7_PICSI</name>
<dbReference type="InterPro" id="IPR018392">
    <property type="entry name" value="LysM"/>
</dbReference>
<reference evidence="3" key="1">
    <citation type="journal article" date="2008" name="BMC Genomics">
        <title>A conifer genomics resource of 200,000 spruce (Picea spp.) ESTs and 6,464 high-quality, sequence-finished full-length cDNAs for Sitka spruce (Picea sitchensis).</title>
        <authorList>
            <person name="Ralph S.G."/>
            <person name="Chun H.J."/>
            <person name="Kolosova N."/>
            <person name="Cooper D."/>
            <person name="Oddy C."/>
            <person name="Ritland C.E."/>
            <person name="Kirkpatrick R."/>
            <person name="Moore R."/>
            <person name="Barber S."/>
            <person name="Holt R.A."/>
            <person name="Jones S.J."/>
            <person name="Marra M.A."/>
            <person name="Douglas C.J."/>
            <person name="Ritland K."/>
            <person name="Bohlmann J."/>
        </authorList>
    </citation>
    <scope>NUCLEOTIDE SEQUENCE</scope>
    <source>
        <tissue evidence="3">Bark</tissue>
    </source>
</reference>
<dbReference type="CDD" id="cd00118">
    <property type="entry name" value="LysM"/>
    <property type="match status" value="1"/>
</dbReference>
<dbReference type="Pfam" id="PF01476">
    <property type="entry name" value="LysM"/>
    <property type="match status" value="1"/>
</dbReference>
<accession>A9NYY7</accession>
<dbReference type="PANTHER" id="PTHR33734">
    <property type="entry name" value="LYSM DOMAIN-CONTAINING GPI-ANCHORED PROTEIN 2"/>
    <property type="match status" value="1"/>
</dbReference>
<dbReference type="Gene3D" id="3.10.350.10">
    <property type="entry name" value="LysM domain"/>
    <property type="match status" value="1"/>
</dbReference>
<sequence length="152" mass="16111">MADGKKPSGKSGGKDDGKKDAVVATSAGFVVFTGIALSLFKALWPKKPVEESFISEEAVSTTSTENIFEDLKVDAEEKASEVPKAANGVAYDVGKKFQKGGGKKKSNQTIEIFKGDTLWGLSRKYGVSVEAIKAANGFSDDTIYAGEKLILP</sequence>
<feature type="transmembrane region" description="Helical" evidence="1">
    <location>
        <begin position="21"/>
        <end position="44"/>
    </location>
</feature>
<protein>
    <recommendedName>
        <fullName evidence="2">LysM domain-containing protein</fullName>
    </recommendedName>
</protein>
<proteinExistence type="evidence at transcript level"/>
<evidence type="ECO:0000256" key="1">
    <source>
        <dbReference type="SAM" id="Phobius"/>
    </source>
</evidence>
<dbReference type="PANTHER" id="PTHR33734:SF26">
    <property type="entry name" value="LYSM DOMAIN-CONTAINING PROTEIN"/>
    <property type="match status" value="1"/>
</dbReference>
<dbReference type="InterPro" id="IPR036779">
    <property type="entry name" value="LysM_dom_sf"/>
</dbReference>
<dbReference type="SMART" id="SM00257">
    <property type="entry name" value="LysM"/>
    <property type="match status" value="1"/>
</dbReference>
<evidence type="ECO:0000259" key="2">
    <source>
        <dbReference type="PROSITE" id="PS51782"/>
    </source>
</evidence>
<organism evidence="3">
    <name type="scientific">Picea sitchensis</name>
    <name type="common">Sitka spruce</name>
    <name type="synonym">Pinus sitchensis</name>
    <dbReference type="NCBI Taxonomy" id="3332"/>
    <lineage>
        <taxon>Eukaryota</taxon>
        <taxon>Viridiplantae</taxon>
        <taxon>Streptophyta</taxon>
        <taxon>Embryophyta</taxon>
        <taxon>Tracheophyta</taxon>
        <taxon>Spermatophyta</taxon>
        <taxon>Pinopsida</taxon>
        <taxon>Pinidae</taxon>
        <taxon>Conifers I</taxon>
        <taxon>Pinales</taxon>
        <taxon>Pinaceae</taxon>
        <taxon>Picea</taxon>
    </lineage>
</organism>
<keyword evidence="1" id="KW-0472">Membrane</keyword>
<feature type="domain" description="LysM" evidence="2">
    <location>
        <begin position="108"/>
        <end position="151"/>
    </location>
</feature>
<dbReference type="SUPFAM" id="SSF54106">
    <property type="entry name" value="LysM domain"/>
    <property type="match status" value="1"/>
</dbReference>
<keyword evidence="1" id="KW-1133">Transmembrane helix</keyword>
<dbReference type="PROSITE" id="PS51782">
    <property type="entry name" value="LYSM"/>
    <property type="match status" value="1"/>
</dbReference>